<dbReference type="Proteomes" id="UP000218334">
    <property type="component" value="Unassembled WGS sequence"/>
</dbReference>
<protein>
    <submittedName>
        <fullName evidence="2">Uncharacterized protein</fullName>
    </submittedName>
</protein>
<keyword evidence="1" id="KW-1133">Transmembrane helix</keyword>
<accession>A0A2H3B6Q7</accession>
<evidence type="ECO:0000313" key="2">
    <source>
        <dbReference type="EMBL" id="PBK62712.1"/>
    </source>
</evidence>
<sequence>MFLWSSRCSWPVLLSTSAVSAFHALGLAILREYIQMSIYILHHIYIPTVRHATSSSQVSLPIARRPMIRVFPFKYTSLGTISRSTQSDMLGWSKSHHLDFQGAKPMATMPWHRTYTEHAIVP</sequence>
<evidence type="ECO:0000313" key="3">
    <source>
        <dbReference type="Proteomes" id="UP000218334"/>
    </source>
</evidence>
<keyword evidence="3" id="KW-1185">Reference proteome</keyword>
<proteinExistence type="predicted"/>
<organism evidence="2 3">
    <name type="scientific">Armillaria solidipes</name>
    <dbReference type="NCBI Taxonomy" id="1076256"/>
    <lineage>
        <taxon>Eukaryota</taxon>
        <taxon>Fungi</taxon>
        <taxon>Dikarya</taxon>
        <taxon>Basidiomycota</taxon>
        <taxon>Agaricomycotina</taxon>
        <taxon>Agaricomycetes</taxon>
        <taxon>Agaricomycetidae</taxon>
        <taxon>Agaricales</taxon>
        <taxon>Marasmiineae</taxon>
        <taxon>Physalacriaceae</taxon>
        <taxon>Armillaria</taxon>
    </lineage>
</organism>
<reference evidence="3" key="1">
    <citation type="journal article" date="2017" name="Nat. Ecol. Evol.">
        <title>Genome expansion and lineage-specific genetic innovations in the forest pathogenic fungi Armillaria.</title>
        <authorList>
            <person name="Sipos G."/>
            <person name="Prasanna A.N."/>
            <person name="Walter M.C."/>
            <person name="O'Connor E."/>
            <person name="Balint B."/>
            <person name="Krizsan K."/>
            <person name="Kiss B."/>
            <person name="Hess J."/>
            <person name="Varga T."/>
            <person name="Slot J."/>
            <person name="Riley R."/>
            <person name="Boka B."/>
            <person name="Rigling D."/>
            <person name="Barry K."/>
            <person name="Lee J."/>
            <person name="Mihaltcheva S."/>
            <person name="LaButti K."/>
            <person name="Lipzen A."/>
            <person name="Waldron R."/>
            <person name="Moloney N.M."/>
            <person name="Sperisen C."/>
            <person name="Kredics L."/>
            <person name="Vagvoelgyi C."/>
            <person name="Patrignani A."/>
            <person name="Fitzpatrick D."/>
            <person name="Nagy I."/>
            <person name="Doyle S."/>
            <person name="Anderson J.B."/>
            <person name="Grigoriev I.V."/>
            <person name="Gueldener U."/>
            <person name="Muensterkoetter M."/>
            <person name="Nagy L.G."/>
        </authorList>
    </citation>
    <scope>NUCLEOTIDE SEQUENCE [LARGE SCALE GENOMIC DNA]</scope>
    <source>
        <strain evidence="3">28-4</strain>
    </source>
</reference>
<dbReference type="EMBL" id="KZ293464">
    <property type="protein sequence ID" value="PBK62712.1"/>
    <property type="molecule type" value="Genomic_DNA"/>
</dbReference>
<keyword evidence="1" id="KW-0472">Membrane</keyword>
<gene>
    <name evidence="2" type="ORF">ARMSODRAFT_601293</name>
</gene>
<dbReference type="AlphaFoldDB" id="A0A2H3B6Q7"/>
<feature type="transmembrane region" description="Helical" evidence="1">
    <location>
        <begin position="12"/>
        <end position="30"/>
    </location>
</feature>
<evidence type="ECO:0000256" key="1">
    <source>
        <dbReference type="SAM" id="Phobius"/>
    </source>
</evidence>
<keyword evidence="1" id="KW-0812">Transmembrane</keyword>
<name>A0A2H3B6Q7_9AGAR</name>